<dbReference type="KEGG" id="lwi:UE46_07865"/>
<dbReference type="GO" id="GO:0000976">
    <property type="term" value="F:transcription cis-regulatory region binding"/>
    <property type="evidence" value="ECO:0007669"/>
    <property type="project" value="TreeGrafter"/>
</dbReference>
<organism evidence="6 7">
    <name type="scientific">Listeria weihenstephanensis</name>
    <dbReference type="NCBI Taxonomy" id="1006155"/>
    <lineage>
        <taxon>Bacteria</taxon>
        <taxon>Bacillati</taxon>
        <taxon>Bacillota</taxon>
        <taxon>Bacilli</taxon>
        <taxon>Bacillales</taxon>
        <taxon>Listeriaceae</taxon>
        <taxon>Listeria</taxon>
    </lineage>
</organism>
<dbReference type="PANTHER" id="PTHR30055:SF234">
    <property type="entry name" value="HTH-TYPE TRANSCRIPTIONAL REGULATOR BETI"/>
    <property type="match status" value="1"/>
</dbReference>
<dbReference type="GO" id="GO:0003700">
    <property type="term" value="F:DNA-binding transcription factor activity"/>
    <property type="evidence" value="ECO:0007669"/>
    <property type="project" value="TreeGrafter"/>
</dbReference>
<keyword evidence="2 4" id="KW-0238">DNA-binding</keyword>
<accession>A0A1S7FUF2</accession>
<dbReference type="Pfam" id="PF00440">
    <property type="entry name" value="TetR_N"/>
    <property type="match status" value="1"/>
</dbReference>
<keyword evidence="3" id="KW-0804">Transcription</keyword>
<evidence type="ECO:0000256" key="4">
    <source>
        <dbReference type="PROSITE-ProRule" id="PRU00335"/>
    </source>
</evidence>
<sequence>MNWKEQQKYDREQLILAQAESMLFQTKEGTLNMDELAVAVGISKGTLYNHFSNKEAIVTRIMERNAHNFLQMMRETMINVDDSLMKLKTLIRTIIRNPYFILVLQNKPDRNTDSELKQLFERIYEELAILFKHLQKQRILDPVYPTPFLVSYFIHLFDPDIFDFLLKEGVLEDQIVALTERFFFQGTQKEM</sequence>
<evidence type="ECO:0000256" key="3">
    <source>
        <dbReference type="ARBA" id="ARBA00023163"/>
    </source>
</evidence>
<keyword evidence="7" id="KW-1185">Reference proteome</keyword>
<evidence type="ECO:0000256" key="1">
    <source>
        <dbReference type="ARBA" id="ARBA00023015"/>
    </source>
</evidence>
<protein>
    <recommendedName>
        <fullName evidence="5">HTH tetR-type domain-containing protein</fullName>
    </recommendedName>
</protein>
<dbReference type="EMBL" id="CP011102">
    <property type="protein sequence ID" value="AQY50965.1"/>
    <property type="molecule type" value="Genomic_DNA"/>
</dbReference>
<dbReference type="PANTHER" id="PTHR30055">
    <property type="entry name" value="HTH-TYPE TRANSCRIPTIONAL REGULATOR RUTR"/>
    <property type="match status" value="1"/>
</dbReference>
<name>A0A1S7FUF2_9LIST</name>
<dbReference type="Proteomes" id="UP000223060">
    <property type="component" value="Chromosome"/>
</dbReference>
<reference evidence="7" key="1">
    <citation type="submission" date="2015-03" db="EMBL/GenBank/DDBJ databases">
        <authorList>
            <person name="Ferrari E."/>
            <person name="Walter M.C."/>
            <person name="Huptas C."/>
            <person name="Scherer S."/>
            <person name="Mueller-Herbst S."/>
        </authorList>
    </citation>
    <scope>NUCLEOTIDE SEQUENCE [LARGE SCALE GENOMIC DNA]</scope>
    <source>
        <strain evidence="7">LWP01</strain>
    </source>
</reference>
<dbReference type="AlphaFoldDB" id="A0A1S7FUF2"/>
<evidence type="ECO:0000313" key="6">
    <source>
        <dbReference type="EMBL" id="AQY50965.1"/>
    </source>
</evidence>
<feature type="domain" description="HTH tetR-type" evidence="5">
    <location>
        <begin position="9"/>
        <end position="69"/>
    </location>
</feature>
<dbReference type="InterPro" id="IPR009057">
    <property type="entry name" value="Homeodomain-like_sf"/>
</dbReference>
<dbReference type="InterPro" id="IPR050109">
    <property type="entry name" value="HTH-type_TetR-like_transc_reg"/>
</dbReference>
<evidence type="ECO:0000259" key="5">
    <source>
        <dbReference type="PROSITE" id="PS50977"/>
    </source>
</evidence>
<dbReference type="PROSITE" id="PS50977">
    <property type="entry name" value="HTH_TETR_2"/>
    <property type="match status" value="1"/>
</dbReference>
<evidence type="ECO:0000256" key="2">
    <source>
        <dbReference type="ARBA" id="ARBA00023125"/>
    </source>
</evidence>
<keyword evidence="1" id="KW-0805">Transcription regulation</keyword>
<dbReference type="Gene3D" id="1.10.357.10">
    <property type="entry name" value="Tetracycline Repressor, domain 2"/>
    <property type="match status" value="1"/>
</dbReference>
<proteinExistence type="predicted"/>
<dbReference type="SUPFAM" id="SSF46689">
    <property type="entry name" value="Homeodomain-like"/>
    <property type="match status" value="1"/>
</dbReference>
<evidence type="ECO:0000313" key="7">
    <source>
        <dbReference type="Proteomes" id="UP000223060"/>
    </source>
</evidence>
<dbReference type="InterPro" id="IPR001647">
    <property type="entry name" value="HTH_TetR"/>
</dbReference>
<gene>
    <name evidence="6" type="ORF">UE46_07865</name>
</gene>
<dbReference type="RefSeq" id="WP_118907522.1">
    <property type="nucleotide sequence ID" value="NZ_CP011102.1"/>
</dbReference>
<feature type="DNA-binding region" description="H-T-H motif" evidence="4">
    <location>
        <begin position="32"/>
        <end position="51"/>
    </location>
</feature>